<organism evidence="1 2">
    <name type="scientific">Mycobacterium intracellulare subsp. chimaera</name>
    <dbReference type="NCBI Taxonomy" id="222805"/>
    <lineage>
        <taxon>Bacteria</taxon>
        <taxon>Bacillati</taxon>
        <taxon>Actinomycetota</taxon>
        <taxon>Actinomycetes</taxon>
        <taxon>Mycobacteriales</taxon>
        <taxon>Mycobacteriaceae</taxon>
        <taxon>Mycobacterium</taxon>
        <taxon>Mycobacterium avium complex (MAC)</taxon>
    </lineage>
</organism>
<reference evidence="1 2" key="1">
    <citation type="journal article" date="2017" name="Lancet Infect. Dis.">
        <title>Global outbreak of severe Mycobacterium chimaera disease after cardiac surgery: a molecular epidemiological study.</title>
        <authorList>
            <person name="van Ingen J."/>
            <person name="Kohl T."/>
            <person name="Kranzer K."/>
            <person name="Hasse B."/>
            <person name="Keller P."/>
            <person name="Szafranska A."/>
            <person name="Hillemann D."/>
            <person name="Chand M."/>
            <person name="Schreiber P."/>
            <person name="Sommerstein R."/>
            <person name="Berger C."/>
            <person name="Genoni M."/>
            <person name="Ruegg C."/>
            <person name="Troillet N."/>
            <person name="Widmer A.F."/>
            <person name="Becker S.L."/>
            <person name="Herrmann M."/>
            <person name="Eckmanns T."/>
            <person name="Haller S."/>
            <person name="Hoeller C."/>
            <person name="Debast S.B."/>
            <person name="Wolfhagen M.J."/>
            <person name="Hopman J."/>
            <person name="Kluytmans J."/>
            <person name="Langelaar M."/>
            <person name="Notermans D.W."/>
            <person name="ten Oever J."/>
            <person name="van den Barselaar P."/>
            <person name="Vonk A.B.A."/>
            <person name="Vos M.C."/>
            <person name="Ahmed N."/>
            <person name="Brown T."/>
            <person name="Crook D."/>
            <person name="Lamagni T."/>
            <person name="Phin N."/>
            <person name="Smith E.G."/>
            <person name="Zambon M."/>
            <person name="Serr A."/>
            <person name="Goetting T."/>
            <person name="Ebner W."/>
            <person name="Thuermer A."/>
            <person name="Utpatel C."/>
            <person name="Sproer C."/>
            <person name="Bunk B."/>
            <person name="Nubel U."/>
            <person name="Bloemberg G."/>
            <person name="Bottger E."/>
            <person name="Niemann S."/>
            <person name="Wagner D."/>
            <person name="Sax H."/>
        </authorList>
    </citation>
    <scope>NUCLEOTIDE SEQUENCE [LARGE SCALE GENOMIC DNA]</scope>
    <source>
        <strain evidence="1 2">ZUERICH-2</strain>
    </source>
</reference>
<dbReference type="RefSeq" id="WP_192579396.1">
    <property type="nucleotide sequence ID" value="NZ_CP015267.1"/>
</dbReference>
<evidence type="ECO:0000313" key="1">
    <source>
        <dbReference type="EMBL" id="ASL16277.1"/>
    </source>
</evidence>
<proteinExistence type="predicted"/>
<sequence>MPSAGGLQCDGEYEIELGVISDAVGMVRELAAQYGDLNRYSDGRVVKSEAEITYGFYTDHVWHPDPNAETCHSWSGALHSDPGVPSPGFYTVTMHVEVVHGDNVVDFSSRRRAKDESVIHTSGEDLL</sequence>
<name>A0A7U5RWG0_MYCIT</name>
<dbReference type="AlphaFoldDB" id="A0A7U5RWG0"/>
<protein>
    <submittedName>
        <fullName evidence="1">Uncharacterized protein</fullName>
    </submittedName>
</protein>
<accession>A0A7U5RWG0</accession>
<evidence type="ECO:0000313" key="2">
    <source>
        <dbReference type="Proteomes" id="UP000198286"/>
    </source>
</evidence>
<dbReference type="Proteomes" id="UP000198286">
    <property type="component" value="Chromosome"/>
</dbReference>
<dbReference type="EMBL" id="CP015267">
    <property type="protein sequence ID" value="ASL16277.1"/>
    <property type="molecule type" value="Genomic_DNA"/>
</dbReference>
<gene>
    <name evidence="1" type="ORF">MYCOZU2_03904</name>
</gene>